<name>A0A2I6S3R6_9RHOO</name>
<sequence>MSAQPAHDAFGLPPGVLPRILAVLRAWPQIGTVTLFGSRALGTFRTGSDIDLCLTAPGLGLSELLQIETQIDDLLLPWKVDLLLRHQIDNPDLLDHIDRVGVEL</sequence>
<dbReference type="Proteomes" id="UP000242205">
    <property type="component" value="Chromosome"/>
</dbReference>
<dbReference type="KEGG" id="atw:C0099_02480"/>
<dbReference type="OrthoDB" id="9803106at2"/>
<organism evidence="2 3">
    <name type="scientific">Pseudazoarcus pumilus</name>
    <dbReference type="NCBI Taxonomy" id="2067960"/>
    <lineage>
        <taxon>Bacteria</taxon>
        <taxon>Pseudomonadati</taxon>
        <taxon>Pseudomonadota</taxon>
        <taxon>Betaproteobacteria</taxon>
        <taxon>Rhodocyclales</taxon>
        <taxon>Zoogloeaceae</taxon>
        <taxon>Pseudazoarcus</taxon>
    </lineage>
</organism>
<dbReference type="RefSeq" id="WP_102245983.1">
    <property type="nucleotide sequence ID" value="NZ_CP025682.1"/>
</dbReference>
<proteinExistence type="predicted"/>
<dbReference type="CDD" id="cd05403">
    <property type="entry name" value="NT_KNTase_like"/>
    <property type="match status" value="1"/>
</dbReference>
<feature type="domain" description="Polymerase beta nucleotidyltransferase" evidence="1">
    <location>
        <begin position="21"/>
        <end position="102"/>
    </location>
</feature>
<gene>
    <name evidence="2" type="ORF">C0099_02480</name>
</gene>
<evidence type="ECO:0000313" key="3">
    <source>
        <dbReference type="Proteomes" id="UP000242205"/>
    </source>
</evidence>
<dbReference type="EMBL" id="CP025682">
    <property type="protein sequence ID" value="AUN93909.1"/>
    <property type="molecule type" value="Genomic_DNA"/>
</dbReference>
<dbReference type="SUPFAM" id="SSF81301">
    <property type="entry name" value="Nucleotidyltransferase"/>
    <property type="match status" value="1"/>
</dbReference>
<dbReference type="InterPro" id="IPR043519">
    <property type="entry name" value="NT_sf"/>
</dbReference>
<protein>
    <submittedName>
        <fullName evidence="2">DNA polymerase subunit beta</fullName>
    </submittedName>
</protein>
<accession>A0A2I6S3R6</accession>
<keyword evidence="3" id="KW-1185">Reference proteome</keyword>
<dbReference type="Gene3D" id="3.30.460.10">
    <property type="entry name" value="Beta Polymerase, domain 2"/>
    <property type="match status" value="1"/>
</dbReference>
<reference evidence="2 3" key="1">
    <citation type="submission" date="2018-01" db="EMBL/GenBank/DDBJ databases">
        <authorList>
            <person name="Fu G.-Y."/>
        </authorList>
    </citation>
    <scope>NUCLEOTIDE SEQUENCE [LARGE SCALE GENOMIC DNA]</scope>
    <source>
        <strain evidence="2 3">SY39</strain>
    </source>
</reference>
<dbReference type="InterPro" id="IPR041633">
    <property type="entry name" value="Polbeta"/>
</dbReference>
<dbReference type="Pfam" id="PF18765">
    <property type="entry name" value="Polbeta"/>
    <property type="match status" value="1"/>
</dbReference>
<dbReference type="AlphaFoldDB" id="A0A2I6S3R6"/>
<evidence type="ECO:0000259" key="1">
    <source>
        <dbReference type="Pfam" id="PF18765"/>
    </source>
</evidence>
<evidence type="ECO:0000313" key="2">
    <source>
        <dbReference type="EMBL" id="AUN93909.1"/>
    </source>
</evidence>